<evidence type="ECO:0000313" key="2">
    <source>
        <dbReference type="EMBL" id="GFY73602.1"/>
    </source>
</evidence>
<accession>A0A8X6YKE9</accession>
<dbReference type="EMBL" id="BMAV01020227">
    <property type="protein sequence ID" value="GFY73602.1"/>
    <property type="molecule type" value="Genomic_DNA"/>
</dbReference>
<name>A0A8X6YKE9_9ARAC</name>
<comment type="caution">
    <text evidence="2">The sequence shown here is derived from an EMBL/GenBank/DDBJ whole genome shotgun (WGS) entry which is preliminary data.</text>
</comment>
<reference evidence="2" key="1">
    <citation type="submission" date="2020-08" db="EMBL/GenBank/DDBJ databases">
        <title>Multicomponent nature underlies the extraordinary mechanical properties of spider dragline silk.</title>
        <authorList>
            <person name="Kono N."/>
            <person name="Nakamura H."/>
            <person name="Mori M."/>
            <person name="Yoshida Y."/>
            <person name="Ohtoshi R."/>
            <person name="Malay A.D."/>
            <person name="Moran D.A.P."/>
            <person name="Tomita M."/>
            <person name="Numata K."/>
            <person name="Arakawa K."/>
        </authorList>
    </citation>
    <scope>NUCLEOTIDE SEQUENCE</scope>
</reference>
<evidence type="ECO:0000313" key="3">
    <source>
        <dbReference type="Proteomes" id="UP000886998"/>
    </source>
</evidence>
<gene>
    <name evidence="2" type="ORF">TNIN_4731</name>
</gene>
<keyword evidence="3" id="KW-1185">Reference proteome</keyword>
<dbReference type="OrthoDB" id="10406018at2759"/>
<feature type="region of interest" description="Disordered" evidence="1">
    <location>
        <begin position="33"/>
        <end position="80"/>
    </location>
</feature>
<sequence>MQADTNAFLPVENPRILFVTTALTKQSRQDIFKPEDTNGISTSLSSAFGDHGPSTDSTNPPHYCRRPTVDTSATRSNGEDRLKVEPFGLRPVNSHSVAPLGFNNRGARATKRKGTIAYAVDINGWIE</sequence>
<protein>
    <submittedName>
        <fullName evidence="2">Uncharacterized protein</fullName>
    </submittedName>
</protein>
<dbReference type="Proteomes" id="UP000886998">
    <property type="component" value="Unassembled WGS sequence"/>
</dbReference>
<evidence type="ECO:0000256" key="1">
    <source>
        <dbReference type="SAM" id="MobiDB-lite"/>
    </source>
</evidence>
<dbReference type="AlphaFoldDB" id="A0A8X6YKE9"/>
<organism evidence="2 3">
    <name type="scientific">Trichonephila inaurata madagascariensis</name>
    <dbReference type="NCBI Taxonomy" id="2747483"/>
    <lineage>
        <taxon>Eukaryota</taxon>
        <taxon>Metazoa</taxon>
        <taxon>Ecdysozoa</taxon>
        <taxon>Arthropoda</taxon>
        <taxon>Chelicerata</taxon>
        <taxon>Arachnida</taxon>
        <taxon>Araneae</taxon>
        <taxon>Araneomorphae</taxon>
        <taxon>Entelegynae</taxon>
        <taxon>Araneoidea</taxon>
        <taxon>Nephilidae</taxon>
        <taxon>Trichonephila</taxon>
        <taxon>Trichonephila inaurata</taxon>
    </lineage>
</organism>
<proteinExistence type="predicted"/>